<evidence type="ECO:0000313" key="3">
    <source>
        <dbReference type="Proteomes" id="UP000248148"/>
    </source>
</evidence>
<evidence type="ECO:0000313" key="2">
    <source>
        <dbReference type="EMBL" id="PYF00177.1"/>
    </source>
</evidence>
<sequence>MSICVPRLSAAALVLAAMLAAPGSARADRCDDTAAQLKGQIEGLTIGKTVANTIYLDHPAAKQLRLGCPSRTISNELFATADSRKPQPAFFELVASAAAIVFTIPKPDTLRGAKRCIGRLGLLRGDDVKTRFRRLDIRCNRTKTEASISISRGKDE</sequence>
<keyword evidence="1" id="KW-0732">Signal</keyword>
<proteinExistence type="predicted"/>
<reference evidence="2 3" key="1">
    <citation type="submission" date="2018-06" db="EMBL/GenBank/DDBJ databases">
        <title>Genomic Encyclopedia of Archaeal and Bacterial Type Strains, Phase II (KMG-II): from individual species to whole genera.</title>
        <authorList>
            <person name="Goeker M."/>
        </authorList>
    </citation>
    <scope>NUCLEOTIDE SEQUENCE [LARGE SCALE GENOMIC DNA]</scope>
    <source>
        <strain evidence="2 3">JCM 11668</strain>
    </source>
</reference>
<feature type="signal peptide" evidence="1">
    <location>
        <begin position="1"/>
        <end position="27"/>
    </location>
</feature>
<feature type="chain" id="PRO_5016234977" evidence="1">
    <location>
        <begin position="28"/>
        <end position="156"/>
    </location>
</feature>
<comment type="caution">
    <text evidence="2">The sequence shown here is derived from an EMBL/GenBank/DDBJ whole genome shotgun (WGS) entry which is preliminary data.</text>
</comment>
<dbReference type="OrthoDB" id="8228286at2"/>
<name>A0A318T984_9BRAD</name>
<gene>
    <name evidence="2" type="ORF">BJ122_12736</name>
</gene>
<accession>A0A318T984</accession>
<keyword evidence="3" id="KW-1185">Reference proteome</keyword>
<evidence type="ECO:0000256" key="1">
    <source>
        <dbReference type="SAM" id="SignalP"/>
    </source>
</evidence>
<dbReference type="AlphaFoldDB" id="A0A318T984"/>
<dbReference type="Proteomes" id="UP000248148">
    <property type="component" value="Unassembled WGS sequence"/>
</dbReference>
<organism evidence="2 3">
    <name type="scientific">Rhodopseudomonas faecalis</name>
    <dbReference type="NCBI Taxonomy" id="99655"/>
    <lineage>
        <taxon>Bacteria</taxon>
        <taxon>Pseudomonadati</taxon>
        <taxon>Pseudomonadota</taxon>
        <taxon>Alphaproteobacteria</taxon>
        <taxon>Hyphomicrobiales</taxon>
        <taxon>Nitrobacteraceae</taxon>
        <taxon>Rhodopseudomonas</taxon>
    </lineage>
</organism>
<dbReference type="RefSeq" id="WP_110782349.1">
    <property type="nucleotide sequence ID" value="NZ_QJTI01000027.1"/>
</dbReference>
<dbReference type="EMBL" id="QJTI01000027">
    <property type="protein sequence ID" value="PYF00177.1"/>
    <property type="molecule type" value="Genomic_DNA"/>
</dbReference>
<protein>
    <submittedName>
        <fullName evidence="2">Uncharacterized protein</fullName>
    </submittedName>
</protein>